<dbReference type="InterPro" id="IPR011010">
    <property type="entry name" value="DNA_brk_join_enz"/>
</dbReference>
<accession>A0A8J7HMC8</accession>
<dbReference type="SUPFAM" id="SSF56349">
    <property type="entry name" value="DNA breaking-rejoining enzymes"/>
    <property type="match status" value="1"/>
</dbReference>
<dbReference type="Gene3D" id="1.10.150.130">
    <property type="match status" value="1"/>
</dbReference>
<evidence type="ECO:0000256" key="2">
    <source>
        <dbReference type="ARBA" id="ARBA00022908"/>
    </source>
</evidence>
<dbReference type="Pfam" id="PF12167">
    <property type="entry name" value="Arm-DNA-bind_2"/>
    <property type="match status" value="1"/>
</dbReference>
<dbReference type="CDD" id="cd01189">
    <property type="entry name" value="INT_ICEBs1_C_like"/>
    <property type="match status" value="1"/>
</dbReference>
<dbReference type="Pfam" id="PF00589">
    <property type="entry name" value="Phage_integrase"/>
    <property type="match status" value="1"/>
</dbReference>
<protein>
    <submittedName>
        <fullName evidence="6">Tyrosine-type recombinase/integrase</fullName>
    </submittedName>
</protein>
<dbReference type="GO" id="GO:0015074">
    <property type="term" value="P:DNA integration"/>
    <property type="evidence" value="ECO:0007669"/>
    <property type="project" value="UniProtKB-KW"/>
</dbReference>
<evidence type="ECO:0000256" key="1">
    <source>
        <dbReference type="ARBA" id="ARBA00008857"/>
    </source>
</evidence>
<proteinExistence type="inferred from homology"/>
<dbReference type="PROSITE" id="PS51898">
    <property type="entry name" value="TYR_RECOMBINASE"/>
    <property type="match status" value="1"/>
</dbReference>
<dbReference type="RefSeq" id="WP_198124264.1">
    <property type="nucleotide sequence ID" value="NZ_JAECZC010000011.1"/>
</dbReference>
<dbReference type="InterPro" id="IPR022000">
    <property type="entry name" value="Min27-like_integrase_DNA_bind"/>
</dbReference>
<dbReference type="GO" id="GO:0006310">
    <property type="term" value="P:DNA recombination"/>
    <property type="evidence" value="ECO:0007669"/>
    <property type="project" value="UniProtKB-KW"/>
</dbReference>
<evidence type="ECO:0000256" key="3">
    <source>
        <dbReference type="ARBA" id="ARBA00023125"/>
    </source>
</evidence>
<comment type="similarity">
    <text evidence="1">Belongs to the 'phage' integrase family.</text>
</comment>
<dbReference type="PANTHER" id="PTHR30629">
    <property type="entry name" value="PROPHAGE INTEGRASE"/>
    <property type="match status" value="1"/>
</dbReference>
<dbReference type="GO" id="GO:0003677">
    <property type="term" value="F:DNA binding"/>
    <property type="evidence" value="ECO:0007669"/>
    <property type="project" value="UniProtKB-KW"/>
</dbReference>
<organism evidence="6 7">
    <name type="scientific">Amazonocrinis nigriterrae CENA67</name>
    <dbReference type="NCBI Taxonomy" id="2794033"/>
    <lineage>
        <taxon>Bacteria</taxon>
        <taxon>Bacillati</taxon>
        <taxon>Cyanobacteriota</taxon>
        <taxon>Cyanophyceae</taxon>
        <taxon>Nostocales</taxon>
        <taxon>Nostocaceae</taxon>
        <taxon>Amazonocrinis</taxon>
        <taxon>Amazonocrinis nigriterrae</taxon>
    </lineage>
</organism>
<sequence>MQSGKRNTKGSVIVNRFRNRLRLQLPRQLFNGKQKYLTLGLNDTPGNRQIAEAKAKEIERDIQANILVPGTFDYTLNKYRPEFFRLVETEKSEYSVSLHEIWEKFIEHKRKNSSPSTMRFQWRTFSSYVRRLPTHDLEKAVEIRDWVLSNIPPESAKRFIVRLSACCNWAIESKIITNNPFLGMSSEITIPKLQKNDDGDINPFSIYERDLIIQAFRSNQFCHKHSRVKHSYYADYVEFLFFTGCRPSEAIALERKHVSDDFRYITFDCAVVLTDKGLAKKSGLKTQEKRRFPVNQKLKPILERVCEGKNNDDILFPSPQGKTYIDTDNFRKRTWKVVLDGLGIEYRKPYQTRHTFITLALENGLDAKDVARLVGNSPEIIYKYYAGNKRDLFVPEF</sequence>
<keyword evidence="2" id="KW-0229">DNA integration</keyword>
<dbReference type="InterPro" id="IPR013762">
    <property type="entry name" value="Integrase-like_cat_sf"/>
</dbReference>
<dbReference type="AlphaFoldDB" id="A0A8J7HMC8"/>
<evidence type="ECO:0000313" key="6">
    <source>
        <dbReference type="EMBL" id="MBH8562303.1"/>
    </source>
</evidence>
<dbReference type="PANTHER" id="PTHR30629:SF2">
    <property type="entry name" value="PROPHAGE INTEGRASE INTS-RELATED"/>
    <property type="match status" value="1"/>
</dbReference>
<name>A0A8J7HMC8_9NOST</name>
<comment type="caution">
    <text evidence="6">The sequence shown here is derived from an EMBL/GenBank/DDBJ whole genome shotgun (WGS) entry which is preliminary data.</text>
</comment>
<gene>
    <name evidence="6" type="ORF">I8748_08950</name>
</gene>
<evidence type="ECO:0000259" key="5">
    <source>
        <dbReference type="PROSITE" id="PS51898"/>
    </source>
</evidence>
<reference evidence="6 7" key="1">
    <citation type="journal article" date="2021" name="Int. J. Syst. Evol. Microbiol.">
        <title>Amazonocrinis nigriterrae gen. nov., sp. nov., Atlanticothrix silvestris gen. nov., sp. nov. and Dendronalium phyllosphericum gen. nov., sp. nov., nostocacean cyanobacteria from Brazilian environments.</title>
        <authorList>
            <person name="Alvarenga D.O."/>
            <person name="Andreote A.P.D."/>
            <person name="Branco L.H.Z."/>
            <person name="Delbaje E."/>
            <person name="Cruz R.B."/>
            <person name="Varani A.M."/>
            <person name="Fiore M.F."/>
        </authorList>
    </citation>
    <scope>NUCLEOTIDE SEQUENCE [LARGE SCALE GENOMIC DNA]</scope>
    <source>
        <strain evidence="6 7">CENA67</strain>
    </source>
</reference>
<dbReference type="InterPro" id="IPR010998">
    <property type="entry name" value="Integrase_recombinase_N"/>
</dbReference>
<dbReference type="InterPro" id="IPR002104">
    <property type="entry name" value="Integrase_catalytic"/>
</dbReference>
<evidence type="ECO:0000313" key="7">
    <source>
        <dbReference type="Proteomes" id="UP000632766"/>
    </source>
</evidence>
<keyword evidence="7" id="KW-1185">Reference proteome</keyword>
<dbReference type="EMBL" id="JAECZC010000011">
    <property type="protein sequence ID" value="MBH8562303.1"/>
    <property type="molecule type" value="Genomic_DNA"/>
</dbReference>
<feature type="domain" description="Tyr recombinase" evidence="5">
    <location>
        <begin position="199"/>
        <end position="397"/>
    </location>
</feature>
<keyword evidence="3" id="KW-0238">DNA-binding</keyword>
<evidence type="ECO:0000256" key="4">
    <source>
        <dbReference type="ARBA" id="ARBA00023172"/>
    </source>
</evidence>
<dbReference type="InterPro" id="IPR050808">
    <property type="entry name" value="Phage_Integrase"/>
</dbReference>
<keyword evidence="4" id="KW-0233">DNA recombination</keyword>
<dbReference type="Proteomes" id="UP000632766">
    <property type="component" value="Unassembled WGS sequence"/>
</dbReference>
<dbReference type="Gene3D" id="1.10.443.10">
    <property type="entry name" value="Intergrase catalytic core"/>
    <property type="match status" value="1"/>
</dbReference>